<accession>A0ABV6MG85</accession>
<feature type="domain" description="DSBA-like thioredoxin" evidence="1">
    <location>
        <begin position="3"/>
        <end position="204"/>
    </location>
</feature>
<dbReference type="InterPro" id="IPR001853">
    <property type="entry name" value="DSBA-like_thioredoxin_dom"/>
</dbReference>
<dbReference type="Gene3D" id="3.40.30.10">
    <property type="entry name" value="Glutaredoxin"/>
    <property type="match status" value="1"/>
</dbReference>
<dbReference type="Proteomes" id="UP001589867">
    <property type="component" value="Unassembled WGS sequence"/>
</dbReference>
<name>A0ABV6MG85_9ACTN</name>
<dbReference type="CDD" id="cd03024">
    <property type="entry name" value="DsbA_FrnE"/>
    <property type="match status" value="1"/>
</dbReference>
<dbReference type="PANTHER" id="PTHR13887:SF41">
    <property type="entry name" value="THIOREDOXIN SUPERFAMILY PROTEIN"/>
    <property type="match status" value="1"/>
</dbReference>
<gene>
    <name evidence="2" type="ORF">ACFFIA_39665</name>
</gene>
<proteinExistence type="predicted"/>
<protein>
    <submittedName>
        <fullName evidence="2">DsbA family oxidoreductase</fullName>
    </submittedName>
</protein>
<dbReference type="PANTHER" id="PTHR13887">
    <property type="entry name" value="GLUTATHIONE S-TRANSFERASE KAPPA"/>
    <property type="match status" value="1"/>
</dbReference>
<evidence type="ECO:0000313" key="3">
    <source>
        <dbReference type="Proteomes" id="UP001589867"/>
    </source>
</evidence>
<reference evidence="2 3" key="1">
    <citation type="submission" date="2024-09" db="EMBL/GenBank/DDBJ databases">
        <authorList>
            <person name="Sun Q."/>
            <person name="Mori K."/>
        </authorList>
    </citation>
    <scope>NUCLEOTIDE SEQUENCE [LARGE SCALE GENOMIC DNA]</scope>
    <source>
        <strain evidence="2 3">TBRC 3947</strain>
    </source>
</reference>
<dbReference type="EMBL" id="JBHLUH010000089">
    <property type="protein sequence ID" value="MFC0533740.1"/>
    <property type="molecule type" value="Genomic_DNA"/>
</dbReference>
<comment type="caution">
    <text evidence="2">The sequence shown here is derived from an EMBL/GenBank/DDBJ whole genome shotgun (WGS) entry which is preliminary data.</text>
</comment>
<dbReference type="RefSeq" id="WP_377261732.1">
    <property type="nucleotide sequence ID" value="NZ_JBHLUH010000089.1"/>
</dbReference>
<organism evidence="2 3">
    <name type="scientific">Phytohabitans kaempferiae</name>
    <dbReference type="NCBI Taxonomy" id="1620943"/>
    <lineage>
        <taxon>Bacteria</taxon>
        <taxon>Bacillati</taxon>
        <taxon>Actinomycetota</taxon>
        <taxon>Actinomycetes</taxon>
        <taxon>Micromonosporales</taxon>
        <taxon>Micromonosporaceae</taxon>
    </lineage>
</organism>
<dbReference type="Pfam" id="PF01323">
    <property type="entry name" value="DSBA"/>
    <property type="match status" value="1"/>
</dbReference>
<evidence type="ECO:0000313" key="2">
    <source>
        <dbReference type="EMBL" id="MFC0533740.1"/>
    </source>
</evidence>
<dbReference type="SUPFAM" id="SSF52833">
    <property type="entry name" value="Thioredoxin-like"/>
    <property type="match status" value="1"/>
</dbReference>
<dbReference type="InterPro" id="IPR036249">
    <property type="entry name" value="Thioredoxin-like_sf"/>
</dbReference>
<keyword evidence="3" id="KW-1185">Reference proteome</keyword>
<evidence type="ECO:0000259" key="1">
    <source>
        <dbReference type="Pfam" id="PF01323"/>
    </source>
</evidence>
<sequence>MKIEVWSDVICPWCYIGKRRLQTALARFEHAGDVRVTWRSFQLDPSQQRGDNRPTTEMLATKYGVPAAQAQTMQDRVTALAAEEGLSYHLDRSLTANTFDAHRLTHFAAARDAADAIHERLFRAALVEGEAVDDTDTLVRIATDAGLPADEARAVIEGDAYTAEVHEDIRTARKLGATGVPFFVFNRTYGISGAQPIEAFLATLEKAASPVGS</sequence>